<organism evidence="2 3">
    <name type="scientific">Candidatus Liptonbacteria bacterium CG11_big_fil_rev_8_21_14_0_20_35_14</name>
    <dbReference type="NCBI Taxonomy" id="1974634"/>
    <lineage>
        <taxon>Bacteria</taxon>
        <taxon>Candidatus Liptoniibacteriota</taxon>
    </lineage>
</organism>
<protein>
    <recommendedName>
        <fullName evidence="4">DUF5667 domain-containing protein</fullName>
    </recommendedName>
</protein>
<gene>
    <name evidence="2" type="ORF">COV57_01910</name>
</gene>
<evidence type="ECO:0008006" key="4">
    <source>
        <dbReference type="Google" id="ProtNLM"/>
    </source>
</evidence>
<accession>A0A2H0N7N8</accession>
<feature type="chain" id="PRO_5013937229" description="DUF5667 domain-containing protein" evidence="1">
    <location>
        <begin position="21"/>
        <end position="255"/>
    </location>
</feature>
<feature type="signal peptide" evidence="1">
    <location>
        <begin position="1"/>
        <end position="20"/>
    </location>
</feature>
<evidence type="ECO:0000313" key="2">
    <source>
        <dbReference type="EMBL" id="PIR04908.1"/>
    </source>
</evidence>
<reference evidence="2 3" key="1">
    <citation type="submission" date="2017-09" db="EMBL/GenBank/DDBJ databases">
        <title>Depth-based differentiation of microbial function through sediment-hosted aquifers and enrichment of novel symbionts in the deep terrestrial subsurface.</title>
        <authorList>
            <person name="Probst A.J."/>
            <person name="Ladd B."/>
            <person name="Jarett J.K."/>
            <person name="Geller-Mcgrath D.E."/>
            <person name="Sieber C.M."/>
            <person name="Emerson J.B."/>
            <person name="Anantharaman K."/>
            <person name="Thomas B.C."/>
            <person name="Malmstrom R."/>
            <person name="Stieglmeier M."/>
            <person name="Klingl A."/>
            <person name="Woyke T."/>
            <person name="Ryan C.M."/>
            <person name="Banfield J.F."/>
        </authorList>
    </citation>
    <scope>NUCLEOTIDE SEQUENCE [LARGE SCALE GENOMIC DNA]</scope>
    <source>
        <strain evidence="2">CG11_big_fil_rev_8_21_14_0_20_35_14</strain>
    </source>
</reference>
<dbReference type="EMBL" id="PCWO01000029">
    <property type="protein sequence ID" value="PIR04908.1"/>
    <property type="molecule type" value="Genomic_DNA"/>
</dbReference>
<evidence type="ECO:0000256" key="1">
    <source>
        <dbReference type="SAM" id="SignalP"/>
    </source>
</evidence>
<sequence length="255" mass="29235">MRYLYILFILAIALPLSALAQEGGRLPQAEIRLERREEIKSRAIQDKNVFREKLQNSGENKKEIMMERGEVLKKNILENRVESRNIIKKNKDETREFRVQSRESLKNELRDKISDDKKAEAVLRFSVQVDEINEKMINKFNKAVDSLEEFLARMQSRANKAVSQGLDTFAFDVVFADAQEAVLTARGAIETQSQMVYTVNVNSEETLREDVLASKERFRSDLRVVRDSIDSAKQAVRNALLGLKSVPSVNEAEVE</sequence>
<comment type="caution">
    <text evidence="2">The sequence shown here is derived from an EMBL/GenBank/DDBJ whole genome shotgun (WGS) entry which is preliminary data.</text>
</comment>
<dbReference type="AlphaFoldDB" id="A0A2H0N7N8"/>
<name>A0A2H0N7N8_9BACT</name>
<dbReference type="Proteomes" id="UP000229893">
    <property type="component" value="Unassembled WGS sequence"/>
</dbReference>
<keyword evidence="1" id="KW-0732">Signal</keyword>
<proteinExistence type="predicted"/>
<evidence type="ECO:0000313" key="3">
    <source>
        <dbReference type="Proteomes" id="UP000229893"/>
    </source>
</evidence>